<accession>A0A4R5KP29</accession>
<gene>
    <name evidence="2" type="ORF">E1757_16475</name>
</gene>
<protein>
    <submittedName>
        <fullName evidence="2">Copper amine oxidase N-terminal domain-containing protein</fullName>
    </submittedName>
</protein>
<dbReference type="OrthoDB" id="9790293at2"/>
<evidence type="ECO:0000259" key="1">
    <source>
        <dbReference type="Pfam" id="PF07833"/>
    </source>
</evidence>
<name>A0A4R5KP29_9BACL</name>
<reference evidence="2 3" key="1">
    <citation type="submission" date="2019-03" db="EMBL/GenBank/DDBJ databases">
        <title>This is whole genome sequence of Paenibacillus sp MS74 strain.</title>
        <authorList>
            <person name="Trinh H.N."/>
        </authorList>
    </citation>
    <scope>NUCLEOTIDE SEQUENCE [LARGE SCALE GENOMIC DNA]</scope>
    <source>
        <strain evidence="2 3">MS74</strain>
    </source>
</reference>
<dbReference type="Proteomes" id="UP000295636">
    <property type="component" value="Unassembled WGS sequence"/>
</dbReference>
<dbReference type="InterPro" id="IPR036582">
    <property type="entry name" value="Mao_N_sf"/>
</dbReference>
<dbReference type="InterPro" id="IPR012854">
    <property type="entry name" value="Cu_amine_oxidase-like_N"/>
</dbReference>
<organism evidence="2 3">
    <name type="scientific">Paenibacillus piri</name>
    <dbReference type="NCBI Taxonomy" id="2547395"/>
    <lineage>
        <taxon>Bacteria</taxon>
        <taxon>Bacillati</taxon>
        <taxon>Bacillota</taxon>
        <taxon>Bacilli</taxon>
        <taxon>Bacillales</taxon>
        <taxon>Paenibacillaceae</taxon>
        <taxon>Paenibacillus</taxon>
    </lineage>
</organism>
<dbReference type="Pfam" id="PF07833">
    <property type="entry name" value="Cu_amine_oxidN1"/>
    <property type="match status" value="1"/>
</dbReference>
<proteinExistence type="predicted"/>
<feature type="domain" description="Copper amine oxidase-like N-terminal" evidence="1">
    <location>
        <begin position="34"/>
        <end position="76"/>
    </location>
</feature>
<keyword evidence="3" id="KW-1185">Reference proteome</keyword>
<evidence type="ECO:0000313" key="3">
    <source>
        <dbReference type="Proteomes" id="UP000295636"/>
    </source>
</evidence>
<evidence type="ECO:0000313" key="2">
    <source>
        <dbReference type="EMBL" id="TDF96678.1"/>
    </source>
</evidence>
<dbReference type="EMBL" id="SMRT01000007">
    <property type="protein sequence ID" value="TDF96678.1"/>
    <property type="molecule type" value="Genomic_DNA"/>
</dbReference>
<sequence length="236" mass="26042">MHLDKKYSIGFLLTAIISLSLVLGVYAETDIKLLVNNKEVNTPIEIIDGKSYIPLHAVSEYLGAQVNWNEAARTINVSNSISNKIHVSEGIQTDDGGSYFPVDVQINSGPMIIKISKITLSPNFIYGKNKEALKALILTVEIENTSGDEVIWNLIHGQIVLNTREHIPTGSSFLSDQVDGQFSGKQKKQGNIVFELKGAMDNITSFTYIIDSPLGFQTDYPVSLGMDEAIHFVLRK</sequence>
<dbReference type="AlphaFoldDB" id="A0A4R5KP29"/>
<dbReference type="SUPFAM" id="SSF55383">
    <property type="entry name" value="Copper amine oxidase, domain N"/>
    <property type="match status" value="1"/>
</dbReference>
<comment type="caution">
    <text evidence="2">The sequence shown here is derived from an EMBL/GenBank/DDBJ whole genome shotgun (WGS) entry which is preliminary data.</text>
</comment>